<keyword evidence="2" id="KW-0904">Protein phosphatase</keyword>
<dbReference type="InterPro" id="IPR020422">
    <property type="entry name" value="TYR_PHOSPHATASE_DUAL_dom"/>
</dbReference>
<evidence type="ECO:0000313" key="7">
    <source>
        <dbReference type="Proteomes" id="UP001058974"/>
    </source>
</evidence>
<keyword evidence="7" id="KW-1185">Reference proteome</keyword>
<evidence type="ECO:0000259" key="5">
    <source>
        <dbReference type="PROSITE" id="PS50056"/>
    </source>
</evidence>
<feature type="domain" description="Tyrosine specific protein phosphatases" evidence="5">
    <location>
        <begin position="166"/>
        <end position="225"/>
    </location>
</feature>
<keyword evidence="3" id="KW-0119">Carbohydrate metabolism</keyword>
<dbReference type="PANTHER" id="PTHR46642">
    <property type="entry name" value="DUAL SPECIFICITY PHOSPHATASE, SUBGROUP, CATALYTIC DOMAIN"/>
    <property type="match status" value="1"/>
</dbReference>
<dbReference type="InterPro" id="IPR045204">
    <property type="entry name" value="DSP_laforin-like"/>
</dbReference>
<dbReference type="GO" id="GO:2001070">
    <property type="term" value="F:starch binding"/>
    <property type="evidence" value="ECO:0007669"/>
    <property type="project" value="EnsemblPlants"/>
</dbReference>
<dbReference type="InterPro" id="IPR000387">
    <property type="entry name" value="Tyr_Pase_dom"/>
</dbReference>
<proteinExistence type="predicted"/>
<dbReference type="CDD" id="cd14526">
    <property type="entry name" value="DSP_laforin-like"/>
    <property type="match status" value="1"/>
</dbReference>
<evidence type="ECO:0000313" key="6">
    <source>
        <dbReference type="EMBL" id="KAI5405232.1"/>
    </source>
</evidence>
<dbReference type="InterPro" id="IPR029021">
    <property type="entry name" value="Prot-tyrosine_phosphatase-like"/>
</dbReference>
<dbReference type="SMART" id="SM00195">
    <property type="entry name" value="DSPc"/>
    <property type="match status" value="1"/>
</dbReference>
<evidence type="ECO:0000259" key="4">
    <source>
        <dbReference type="PROSITE" id="PS50054"/>
    </source>
</evidence>
<dbReference type="PROSITE" id="PS50054">
    <property type="entry name" value="TYR_PHOSPHATASE_DUAL"/>
    <property type="match status" value="1"/>
</dbReference>
<dbReference type="OrthoDB" id="273181at2759"/>
<dbReference type="InterPro" id="IPR000340">
    <property type="entry name" value="Dual-sp_phosphatase_cat-dom"/>
</dbReference>
<dbReference type="Proteomes" id="UP001058974">
    <property type="component" value="Chromosome 5"/>
</dbReference>
<dbReference type="AlphaFoldDB" id="A0A9D5ABJ7"/>
<reference evidence="6 7" key="1">
    <citation type="journal article" date="2022" name="Nat. Genet.">
        <title>Improved pea reference genome and pan-genome highlight genomic features and evolutionary characteristics.</title>
        <authorList>
            <person name="Yang T."/>
            <person name="Liu R."/>
            <person name="Luo Y."/>
            <person name="Hu S."/>
            <person name="Wang D."/>
            <person name="Wang C."/>
            <person name="Pandey M.K."/>
            <person name="Ge S."/>
            <person name="Xu Q."/>
            <person name="Li N."/>
            <person name="Li G."/>
            <person name="Huang Y."/>
            <person name="Saxena R.K."/>
            <person name="Ji Y."/>
            <person name="Li M."/>
            <person name="Yan X."/>
            <person name="He Y."/>
            <person name="Liu Y."/>
            <person name="Wang X."/>
            <person name="Xiang C."/>
            <person name="Varshney R.K."/>
            <person name="Ding H."/>
            <person name="Gao S."/>
            <person name="Zong X."/>
        </authorList>
    </citation>
    <scope>NUCLEOTIDE SEQUENCE [LARGE SCALE GENOMIC DNA]</scope>
    <source>
        <strain evidence="6 7">cv. Zhongwan 6</strain>
    </source>
</reference>
<dbReference type="PANTHER" id="PTHR46642:SF2">
    <property type="entry name" value="PHOSPHOGLUCAN PHOSPHATASE LSF2, CHLOROPLASTIC"/>
    <property type="match status" value="1"/>
</dbReference>
<dbReference type="EMBL" id="JAMSHJ010000005">
    <property type="protein sequence ID" value="KAI5405232.1"/>
    <property type="molecule type" value="Genomic_DNA"/>
</dbReference>
<accession>A0A9D5ABJ7</accession>
<evidence type="ECO:0000256" key="1">
    <source>
        <dbReference type="ARBA" id="ARBA00022801"/>
    </source>
</evidence>
<evidence type="ECO:0000256" key="2">
    <source>
        <dbReference type="ARBA" id="ARBA00022912"/>
    </source>
</evidence>
<dbReference type="GO" id="GO:0004721">
    <property type="term" value="F:phosphoprotein phosphatase activity"/>
    <property type="evidence" value="ECO:0007669"/>
    <property type="project" value="UniProtKB-KW"/>
</dbReference>
<dbReference type="GO" id="GO:0009507">
    <property type="term" value="C:chloroplast"/>
    <property type="evidence" value="ECO:0007669"/>
    <property type="project" value="EnsemblPlants"/>
</dbReference>
<evidence type="ECO:0000256" key="3">
    <source>
        <dbReference type="ARBA" id="ARBA00023277"/>
    </source>
</evidence>
<dbReference type="GO" id="GO:0050308">
    <property type="term" value="F:sugar-phosphatase activity"/>
    <property type="evidence" value="ECO:0007669"/>
    <property type="project" value="EnsemblPlants"/>
</dbReference>
<dbReference type="FunFam" id="3.90.190.10:FF:000075">
    <property type="entry name" value="Phosphoglucan phosphatase LSF2, chloroplastic"/>
    <property type="match status" value="1"/>
</dbReference>
<dbReference type="SUPFAM" id="SSF52799">
    <property type="entry name" value="(Phosphotyrosine protein) phosphatases II"/>
    <property type="match status" value="1"/>
</dbReference>
<dbReference type="InterPro" id="IPR052832">
    <property type="entry name" value="Starch-Glucan_Phosphatase"/>
</dbReference>
<sequence length="279" mass="31605">MGTVSNIGFSSLFRVSLNADLLSKQRKHISPCSFTVPLNYSVRVNKICCKLSESGIEVSKSKDMMEEYNIAMKNMMRNPYEYHHDLGMNYTVITDNLIVGSQPQKPEDVDHLKNEEGVAYILNLQQDKDAEFWGIDLQSIIKRCHEIEIRHMRRPAVDFDPNSLRSALPKAVSSLEWAISEGKGKVYVHCTAGLGRAPAVAISYLFWFCDMNLNEAYDMLTSKRPCGPNKKAIRGATYDLAKNDPWKEPFESLPDHAFGDIADWERNLIQNGVRALRGT</sequence>
<gene>
    <name evidence="6" type="ORF">KIW84_052129</name>
</gene>
<dbReference type="PROSITE" id="PS50056">
    <property type="entry name" value="TYR_PHOSPHATASE_2"/>
    <property type="match status" value="1"/>
</dbReference>
<dbReference type="GO" id="GO:0005983">
    <property type="term" value="P:starch catabolic process"/>
    <property type="evidence" value="ECO:0007669"/>
    <property type="project" value="EnsemblPlants"/>
</dbReference>
<comment type="caution">
    <text evidence="6">The sequence shown here is derived from an EMBL/GenBank/DDBJ whole genome shotgun (WGS) entry which is preliminary data.</text>
</comment>
<dbReference type="Pfam" id="PF00782">
    <property type="entry name" value="DSPc"/>
    <property type="match status" value="1"/>
</dbReference>
<organism evidence="6 7">
    <name type="scientific">Pisum sativum</name>
    <name type="common">Garden pea</name>
    <name type="synonym">Lathyrus oleraceus</name>
    <dbReference type="NCBI Taxonomy" id="3888"/>
    <lineage>
        <taxon>Eukaryota</taxon>
        <taxon>Viridiplantae</taxon>
        <taxon>Streptophyta</taxon>
        <taxon>Embryophyta</taxon>
        <taxon>Tracheophyta</taxon>
        <taxon>Spermatophyta</taxon>
        <taxon>Magnoliopsida</taxon>
        <taxon>eudicotyledons</taxon>
        <taxon>Gunneridae</taxon>
        <taxon>Pentapetalae</taxon>
        <taxon>rosids</taxon>
        <taxon>fabids</taxon>
        <taxon>Fabales</taxon>
        <taxon>Fabaceae</taxon>
        <taxon>Papilionoideae</taxon>
        <taxon>50 kb inversion clade</taxon>
        <taxon>NPAAA clade</taxon>
        <taxon>Hologalegina</taxon>
        <taxon>IRL clade</taxon>
        <taxon>Fabeae</taxon>
        <taxon>Lathyrus</taxon>
    </lineage>
</organism>
<keyword evidence="1" id="KW-0378">Hydrolase</keyword>
<dbReference type="Gene3D" id="3.90.190.10">
    <property type="entry name" value="Protein tyrosine phosphatase superfamily"/>
    <property type="match status" value="1"/>
</dbReference>
<feature type="domain" description="Tyrosine-protein phosphatase" evidence="4">
    <location>
        <begin position="89"/>
        <end position="246"/>
    </location>
</feature>
<protein>
    <submittedName>
        <fullName evidence="6">Phosphoglucan phosphatase lsf2</fullName>
    </submittedName>
</protein>
<dbReference type="Gramene" id="Psat05G0212900-T1">
    <property type="protein sequence ID" value="KAI5405232.1"/>
    <property type="gene ID" value="KIW84_052129"/>
</dbReference>
<name>A0A9D5ABJ7_PEA</name>